<reference evidence="1 2" key="1">
    <citation type="submission" date="2021-06" db="EMBL/GenBank/DDBJ databases">
        <authorList>
            <person name="Kallberg Y."/>
            <person name="Tangrot J."/>
            <person name="Rosling A."/>
        </authorList>
    </citation>
    <scope>NUCLEOTIDE SEQUENCE [LARGE SCALE GENOMIC DNA]</scope>
    <source>
        <strain evidence="1 2">120-4 pot B 10/14</strain>
    </source>
</reference>
<keyword evidence="2" id="KW-1185">Reference proteome</keyword>
<protein>
    <submittedName>
        <fullName evidence="1">28347_t:CDS:1</fullName>
    </submittedName>
</protein>
<name>A0ABN7UA67_GIGMA</name>
<proteinExistence type="predicted"/>
<gene>
    <name evidence="1" type="ORF">GMARGA_LOCUS4395</name>
</gene>
<dbReference type="Proteomes" id="UP000789901">
    <property type="component" value="Unassembled WGS sequence"/>
</dbReference>
<dbReference type="EMBL" id="CAJVQB010001718">
    <property type="protein sequence ID" value="CAG8547582.1"/>
    <property type="molecule type" value="Genomic_DNA"/>
</dbReference>
<evidence type="ECO:0000313" key="2">
    <source>
        <dbReference type="Proteomes" id="UP000789901"/>
    </source>
</evidence>
<evidence type="ECO:0000313" key="1">
    <source>
        <dbReference type="EMBL" id="CAG8547582.1"/>
    </source>
</evidence>
<accession>A0ABN7UA67</accession>
<organism evidence="1 2">
    <name type="scientific">Gigaspora margarita</name>
    <dbReference type="NCBI Taxonomy" id="4874"/>
    <lineage>
        <taxon>Eukaryota</taxon>
        <taxon>Fungi</taxon>
        <taxon>Fungi incertae sedis</taxon>
        <taxon>Mucoromycota</taxon>
        <taxon>Glomeromycotina</taxon>
        <taxon>Glomeromycetes</taxon>
        <taxon>Diversisporales</taxon>
        <taxon>Gigasporaceae</taxon>
        <taxon>Gigaspora</taxon>
    </lineage>
</organism>
<sequence length="139" mass="15919">MALNSKICDGFNNLETKNVTTGPTPSLEPRLSDMYRSLTIRHNFESEYIHAIYRNFKRINDGHYESKGISSPIPYNELQDIKVLNEGGFGKIFKATWVNNLGVERKYAEGGSLFDNLSESYKDIPWQKKLTRLQSIIKG</sequence>
<comment type="caution">
    <text evidence="1">The sequence shown here is derived from an EMBL/GenBank/DDBJ whole genome shotgun (WGS) entry which is preliminary data.</text>
</comment>